<dbReference type="EMBL" id="KZ613788">
    <property type="protein sequence ID" value="PMD60637.1"/>
    <property type="molecule type" value="Genomic_DNA"/>
</dbReference>
<dbReference type="OrthoDB" id="10379764at2759"/>
<feature type="compositionally biased region" description="Polar residues" evidence="1">
    <location>
        <begin position="138"/>
        <end position="147"/>
    </location>
</feature>
<proteinExistence type="predicted"/>
<keyword evidence="2" id="KW-1133">Transmembrane helix</keyword>
<dbReference type="InParanoid" id="A0A2J6TC79"/>
<name>A0A2J6TC79_9HELO</name>
<sequence length="247" mass="26623">MTNLNSTAAGVPGIISTTSTTYGSLAATLVLASPLIVSPAIRAILFKKKSVKAQPIVNSKPKKKRKAHRGRRHSKKIAEKAKAEVVLEVKKAAEEEQGMSLEMAVQLAMRSQMEMSIAHNARKESNRQKGKEKFTKGLPTSKTQAGWRQTEKGEEIGEVGMDGVVGRVEVDGNNWTEVVSKRRGKDMAVTPSLSEAATLTETAVSEEASLSEETAVSEEEGLSEKAAVVMEAGVSKKVAVSEEVWFE</sequence>
<feature type="compositionally biased region" description="Basic and acidic residues" evidence="1">
    <location>
        <begin position="121"/>
        <end position="135"/>
    </location>
</feature>
<feature type="region of interest" description="Disordered" evidence="1">
    <location>
        <begin position="121"/>
        <end position="149"/>
    </location>
</feature>
<protein>
    <submittedName>
        <fullName evidence="3">Uncharacterized protein</fullName>
    </submittedName>
</protein>
<feature type="region of interest" description="Disordered" evidence="1">
    <location>
        <begin position="202"/>
        <end position="222"/>
    </location>
</feature>
<feature type="region of interest" description="Disordered" evidence="1">
    <location>
        <begin position="55"/>
        <end position="78"/>
    </location>
</feature>
<feature type="compositionally biased region" description="Basic residues" evidence="1">
    <location>
        <begin position="60"/>
        <end position="75"/>
    </location>
</feature>
<evidence type="ECO:0000313" key="4">
    <source>
        <dbReference type="Proteomes" id="UP000235371"/>
    </source>
</evidence>
<dbReference type="GeneID" id="36594849"/>
<accession>A0A2J6TC79</accession>
<dbReference type="RefSeq" id="XP_024737541.1">
    <property type="nucleotide sequence ID" value="XM_024886772.1"/>
</dbReference>
<feature type="transmembrane region" description="Helical" evidence="2">
    <location>
        <begin position="25"/>
        <end position="45"/>
    </location>
</feature>
<keyword evidence="2" id="KW-0812">Transmembrane</keyword>
<reference evidence="3 4" key="1">
    <citation type="submission" date="2016-04" db="EMBL/GenBank/DDBJ databases">
        <title>A degradative enzymes factory behind the ericoid mycorrhizal symbiosis.</title>
        <authorList>
            <consortium name="DOE Joint Genome Institute"/>
            <person name="Martino E."/>
            <person name="Morin E."/>
            <person name="Grelet G."/>
            <person name="Kuo A."/>
            <person name="Kohler A."/>
            <person name="Daghino S."/>
            <person name="Barry K."/>
            <person name="Choi C."/>
            <person name="Cichocki N."/>
            <person name="Clum A."/>
            <person name="Copeland A."/>
            <person name="Hainaut M."/>
            <person name="Haridas S."/>
            <person name="Labutti K."/>
            <person name="Lindquist E."/>
            <person name="Lipzen A."/>
            <person name="Khouja H.-R."/>
            <person name="Murat C."/>
            <person name="Ohm R."/>
            <person name="Olson A."/>
            <person name="Spatafora J."/>
            <person name="Veneault-Fourrey C."/>
            <person name="Henrissat B."/>
            <person name="Grigoriev I."/>
            <person name="Martin F."/>
            <person name="Perotto S."/>
        </authorList>
    </citation>
    <scope>NUCLEOTIDE SEQUENCE [LARGE SCALE GENOMIC DNA]</scope>
    <source>
        <strain evidence="3 4">E</strain>
    </source>
</reference>
<keyword evidence="4" id="KW-1185">Reference proteome</keyword>
<dbReference type="Proteomes" id="UP000235371">
    <property type="component" value="Unassembled WGS sequence"/>
</dbReference>
<organism evidence="3 4">
    <name type="scientific">Hyaloscypha bicolor E</name>
    <dbReference type="NCBI Taxonomy" id="1095630"/>
    <lineage>
        <taxon>Eukaryota</taxon>
        <taxon>Fungi</taxon>
        <taxon>Dikarya</taxon>
        <taxon>Ascomycota</taxon>
        <taxon>Pezizomycotina</taxon>
        <taxon>Leotiomycetes</taxon>
        <taxon>Helotiales</taxon>
        <taxon>Hyaloscyphaceae</taxon>
        <taxon>Hyaloscypha</taxon>
        <taxon>Hyaloscypha bicolor</taxon>
    </lineage>
</organism>
<keyword evidence="2" id="KW-0472">Membrane</keyword>
<evidence type="ECO:0000256" key="2">
    <source>
        <dbReference type="SAM" id="Phobius"/>
    </source>
</evidence>
<gene>
    <name evidence="3" type="ORF">K444DRAFT_663031</name>
</gene>
<dbReference type="AlphaFoldDB" id="A0A2J6TC79"/>
<evidence type="ECO:0000313" key="3">
    <source>
        <dbReference type="EMBL" id="PMD60637.1"/>
    </source>
</evidence>
<evidence type="ECO:0000256" key="1">
    <source>
        <dbReference type="SAM" id="MobiDB-lite"/>
    </source>
</evidence>